<evidence type="ECO:0000313" key="14">
    <source>
        <dbReference type="Proteomes" id="UP001549162"/>
    </source>
</evidence>
<evidence type="ECO:0000256" key="12">
    <source>
        <dbReference type="SAM" id="Phobius"/>
    </source>
</evidence>
<comment type="cofactor">
    <cofactor evidence="2 11">
        <name>Mg(2+)</name>
        <dbReference type="ChEBI" id="CHEBI:18420"/>
    </cofactor>
</comment>
<evidence type="ECO:0000256" key="6">
    <source>
        <dbReference type="ARBA" id="ARBA00022741"/>
    </source>
</evidence>
<keyword evidence="12" id="KW-0472">Membrane</keyword>
<dbReference type="PIRSF" id="PIRSF000513">
    <property type="entry name" value="Thz_kinase"/>
    <property type="match status" value="1"/>
</dbReference>
<accession>A0ABV2JA61</accession>
<comment type="caution">
    <text evidence="11">Lacks conserved residue(s) required for the propagation of feature annotation.</text>
</comment>
<comment type="pathway">
    <text evidence="3 11">Cofactor biosynthesis; thiamine diphosphate biosynthesis; 4-methyl-5-(2-phosphoethyl)-thiazole from 5-(2-hydroxyethyl)-4-methylthiazole: step 1/1.</text>
</comment>
<evidence type="ECO:0000313" key="13">
    <source>
        <dbReference type="EMBL" id="MET3616790.1"/>
    </source>
</evidence>
<dbReference type="Proteomes" id="UP001549162">
    <property type="component" value="Unassembled WGS sequence"/>
</dbReference>
<proteinExistence type="inferred from homology"/>
<evidence type="ECO:0000256" key="9">
    <source>
        <dbReference type="ARBA" id="ARBA00022842"/>
    </source>
</evidence>
<organism evidence="13 14">
    <name type="scientific">Peptoniphilus olsenii</name>
    <dbReference type="NCBI Taxonomy" id="411570"/>
    <lineage>
        <taxon>Bacteria</taxon>
        <taxon>Bacillati</taxon>
        <taxon>Bacillota</taxon>
        <taxon>Tissierellia</taxon>
        <taxon>Tissierellales</taxon>
        <taxon>Peptoniphilaceae</taxon>
        <taxon>Peptoniphilus</taxon>
    </lineage>
</organism>
<protein>
    <recommendedName>
        <fullName evidence="11">Hydroxyethylthiazole kinase</fullName>
        <ecNumber evidence="11">2.7.1.50</ecNumber>
    </recommendedName>
    <alternativeName>
        <fullName evidence="11">4-methyl-5-beta-hydroxyethylthiazole kinase</fullName>
        <shortName evidence="11">TH kinase</shortName>
        <shortName evidence="11">Thz kinase</shortName>
    </alternativeName>
</protein>
<dbReference type="RefSeq" id="WP_354366799.1">
    <property type="nucleotide sequence ID" value="NZ_JBEPMA010000002.1"/>
</dbReference>
<evidence type="ECO:0000256" key="2">
    <source>
        <dbReference type="ARBA" id="ARBA00001946"/>
    </source>
</evidence>
<evidence type="ECO:0000256" key="8">
    <source>
        <dbReference type="ARBA" id="ARBA00022840"/>
    </source>
</evidence>
<dbReference type="InterPro" id="IPR029056">
    <property type="entry name" value="Ribokinase-like"/>
</dbReference>
<evidence type="ECO:0000256" key="10">
    <source>
        <dbReference type="ARBA" id="ARBA00022977"/>
    </source>
</evidence>
<keyword evidence="12" id="KW-0812">Transmembrane</keyword>
<feature type="binding site" evidence="11">
    <location>
        <position position="200"/>
    </location>
    <ligand>
        <name>substrate</name>
    </ligand>
</feature>
<reference evidence="13 14" key="1">
    <citation type="submission" date="2024-06" db="EMBL/GenBank/DDBJ databases">
        <title>Genomic Encyclopedia of Type Strains, Phase IV (KMG-IV): sequencing the most valuable type-strain genomes for metagenomic binning, comparative biology and taxonomic classification.</title>
        <authorList>
            <person name="Goeker M."/>
        </authorList>
    </citation>
    <scope>NUCLEOTIDE SEQUENCE [LARGE SCALE GENOMIC DNA]</scope>
    <source>
        <strain evidence="13 14">DSM 21460</strain>
    </source>
</reference>
<comment type="catalytic activity">
    <reaction evidence="1 11">
        <text>5-(2-hydroxyethyl)-4-methylthiazole + ATP = 4-methyl-5-(2-phosphooxyethyl)-thiazole + ADP + H(+)</text>
        <dbReference type="Rhea" id="RHEA:24212"/>
        <dbReference type="ChEBI" id="CHEBI:15378"/>
        <dbReference type="ChEBI" id="CHEBI:17957"/>
        <dbReference type="ChEBI" id="CHEBI:30616"/>
        <dbReference type="ChEBI" id="CHEBI:58296"/>
        <dbReference type="ChEBI" id="CHEBI:456216"/>
        <dbReference type="EC" id="2.7.1.50"/>
    </reaction>
</comment>
<keyword evidence="8 11" id="KW-0067">ATP-binding</keyword>
<dbReference type="GO" id="GO:0004417">
    <property type="term" value="F:hydroxyethylthiazole kinase activity"/>
    <property type="evidence" value="ECO:0007669"/>
    <property type="project" value="UniProtKB-EC"/>
</dbReference>
<evidence type="ECO:0000256" key="3">
    <source>
        <dbReference type="ARBA" id="ARBA00004868"/>
    </source>
</evidence>
<dbReference type="Pfam" id="PF02110">
    <property type="entry name" value="HK"/>
    <property type="match status" value="1"/>
</dbReference>
<feature type="transmembrane region" description="Helical" evidence="12">
    <location>
        <begin position="194"/>
        <end position="213"/>
    </location>
</feature>
<keyword evidence="6 11" id="KW-0547">Nucleotide-binding</keyword>
<evidence type="ECO:0000256" key="5">
    <source>
        <dbReference type="ARBA" id="ARBA00022723"/>
    </source>
</evidence>
<keyword evidence="10 11" id="KW-0784">Thiamine biosynthesis</keyword>
<name>A0ABV2JA61_9FIRM</name>
<evidence type="ECO:0000256" key="7">
    <source>
        <dbReference type="ARBA" id="ARBA00022777"/>
    </source>
</evidence>
<dbReference type="CDD" id="cd01170">
    <property type="entry name" value="THZ_kinase"/>
    <property type="match status" value="1"/>
</dbReference>
<comment type="similarity">
    <text evidence="11">Belongs to the Thz kinase family.</text>
</comment>
<dbReference type="PRINTS" id="PR01099">
    <property type="entry name" value="HYETHTZKNASE"/>
</dbReference>
<keyword evidence="9 11" id="KW-0460">Magnesium</keyword>
<feature type="binding site" evidence="11">
    <location>
        <position position="173"/>
    </location>
    <ligand>
        <name>ATP</name>
        <dbReference type="ChEBI" id="CHEBI:30616"/>
    </ligand>
</feature>
<dbReference type="EMBL" id="JBEPMA010000002">
    <property type="protein sequence ID" value="MET3616790.1"/>
    <property type="molecule type" value="Genomic_DNA"/>
</dbReference>
<feature type="binding site" evidence="11">
    <location>
        <position position="120"/>
    </location>
    <ligand>
        <name>ATP</name>
        <dbReference type="ChEBI" id="CHEBI:30616"/>
    </ligand>
</feature>
<dbReference type="SUPFAM" id="SSF53613">
    <property type="entry name" value="Ribokinase-like"/>
    <property type="match status" value="1"/>
</dbReference>
<keyword evidence="14" id="KW-1185">Reference proteome</keyword>
<keyword evidence="5 11" id="KW-0479">Metal-binding</keyword>
<keyword evidence="4 11" id="KW-0808">Transferase</keyword>
<keyword evidence="12" id="KW-1133">Transmembrane helix</keyword>
<comment type="caution">
    <text evidence="13">The sequence shown here is derived from an EMBL/GenBank/DDBJ whole genome shotgun (WGS) entry which is preliminary data.</text>
</comment>
<keyword evidence="7 11" id="KW-0418">Kinase</keyword>
<dbReference type="Gene3D" id="3.40.1190.20">
    <property type="match status" value="1"/>
</dbReference>
<comment type="function">
    <text evidence="11">Catalyzes the phosphorylation of the hydroxyl group of 4-methyl-5-beta-hydroxyethylthiazole (THZ).</text>
</comment>
<evidence type="ECO:0000256" key="11">
    <source>
        <dbReference type="HAMAP-Rule" id="MF_00228"/>
    </source>
</evidence>
<sequence length="270" mass="29671">MKDLKEILAIRKIINDNLIHCITHKIAIENSVNAVLLLGAKAICAENPKEVADITSASKALSISLGNITDERLRSIFISSKTATQKNIPQIIDLVGIAISSYRYEACQKLLSENKFEVIKGNASEIKKLAGLKSHTNGIDAGDEDKANIENLENLIEISKNLSIKYNTCVLITGEIDILTDKDYTITISNGTKYLSLLTGTGCILSAMIAAFLSVTNAMHAALLALLILEISAEKIADKRIYTFRTKLFDKMAIIEDDEILENAKVRIYK</sequence>
<gene>
    <name evidence="11" type="primary">thiM</name>
    <name evidence="13" type="ORF">ABID14_000415</name>
</gene>
<dbReference type="EC" id="2.7.1.50" evidence="11"/>
<evidence type="ECO:0000256" key="4">
    <source>
        <dbReference type="ARBA" id="ARBA00022679"/>
    </source>
</evidence>
<dbReference type="InterPro" id="IPR000417">
    <property type="entry name" value="Hyethyz_kinase"/>
</dbReference>
<evidence type="ECO:0000256" key="1">
    <source>
        <dbReference type="ARBA" id="ARBA00001771"/>
    </source>
</evidence>
<dbReference type="HAMAP" id="MF_00228">
    <property type="entry name" value="Thz_kinase"/>
    <property type="match status" value="1"/>
</dbReference>